<dbReference type="InterPro" id="IPR000847">
    <property type="entry name" value="LysR_HTH_N"/>
</dbReference>
<comment type="similarity">
    <text evidence="1">Belongs to the LysR transcriptional regulatory family.</text>
</comment>
<evidence type="ECO:0000313" key="7">
    <source>
        <dbReference type="Proteomes" id="UP000288794"/>
    </source>
</evidence>
<keyword evidence="7" id="KW-1185">Reference proteome</keyword>
<dbReference type="GO" id="GO:0003700">
    <property type="term" value="F:DNA-binding transcription factor activity"/>
    <property type="evidence" value="ECO:0007669"/>
    <property type="project" value="InterPro"/>
</dbReference>
<name>A0A443ICP8_9GAMM</name>
<dbReference type="PROSITE" id="PS50931">
    <property type="entry name" value="HTH_LYSR"/>
    <property type="match status" value="1"/>
</dbReference>
<evidence type="ECO:0000256" key="4">
    <source>
        <dbReference type="ARBA" id="ARBA00023163"/>
    </source>
</evidence>
<dbReference type="Gene3D" id="1.10.10.10">
    <property type="entry name" value="Winged helix-like DNA-binding domain superfamily/Winged helix DNA-binding domain"/>
    <property type="match status" value="1"/>
</dbReference>
<evidence type="ECO:0000256" key="1">
    <source>
        <dbReference type="ARBA" id="ARBA00009437"/>
    </source>
</evidence>
<dbReference type="Pfam" id="PF03466">
    <property type="entry name" value="LysR_substrate"/>
    <property type="match status" value="1"/>
</dbReference>
<dbReference type="RefSeq" id="WP_128178140.1">
    <property type="nucleotide sequence ID" value="NZ_CP071409.1"/>
</dbReference>
<reference evidence="6 7" key="1">
    <citation type="submission" date="2014-04" db="EMBL/GenBank/DDBJ databases">
        <title>Draft genome sequence of Pantoea beijingensis strain LMG 27579, an emerging pathogen to Pleurotus eryngii with potential industrial application.</title>
        <authorList>
            <person name="Xu F."/>
            <person name="Liu Y."/>
            <person name="Wang S."/>
            <person name="Yin Y."/>
            <person name="Ma Y."/>
            <person name="Zhao S."/>
            <person name="Rong C."/>
        </authorList>
    </citation>
    <scope>NUCLEOTIDE SEQUENCE [LARGE SCALE GENOMIC DNA]</scope>
    <source>
        <strain evidence="6 7">LMG 27579</strain>
    </source>
</reference>
<dbReference type="InterPro" id="IPR058163">
    <property type="entry name" value="LysR-type_TF_proteobact-type"/>
</dbReference>
<dbReference type="InterPro" id="IPR036390">
    <property type="entry name" value="WH_DNA-bd_sf"/>
</dbReference>
<dbReference type="GO" id="GO:0043565">
    <property type="term" value="F:sequence-specific DNA binding"/>
    <property type="evidence" value="ECO:0007669"/>
    <property type="project" value="TreeGrafter"/>
</dbReference>
<accession>A0A443ICP8</accession>
<dbReference type="FunFam" id="1.10.10.10:FF:000001">
    <property type="entry name" value="LysR family transcriptional regulator"/>
    <property type="match status" value="1"/>
</dbReference>
<dbReference type="InterPro" id="IPR005119">
    <property type="entry name" value="LysR_subst-bd"/>
</dbReference>
<comment type="caution">
    <text evidence="6">The sequence shown here is derived from an EMBL/GenBank/DDBJ whole genome shotgun (WGS) entry which is preliminary data.</text>
</comment>
<dbReference type="SUPFAM" id="SSF53850">
    <property type="entry name" value="Periplasmic binding protein-like II"/>
    <property type="match status" value="1"/>
</dbReference>
<keyword evidence="3" id="KW-0238">DNA-binding</keyword>
<dbReference type="InterPro" id="IPR036388">
    <property type="entry name" value="WH-like_DNA-bd_sf"/>
</dbReference>
<evidence type="ECO:0000256" key="2">
    <source>
        <dbReference type="ARBA" id="ARBA00023015"/>
    </source>
</evidence>
<proteinExistence type="inferred from homology"/>
<sequence length="301" mass="33437">MPSLTRSELADLNVFTAVCRRKSFRLAAAELGVSTSAVSHAIRGLEERLGVKLLNRSSRSVAPTEAGLALVEHLETGFNFINSALARLEQYRESPVGRLRINIPRDASRLLFGPILAQYTAAYPKVQLEITVEDKLVDIVSSGYDAGVRYGESVPRDMIAMPLTKKLKWVIVASPDYLRRRGRPNTPADLLNHDCVRMRIGDEVIYKWELGNGSNACQLDVPGSLTVNETDMVIDAALGGVGLAYCLELYAQPFIARGELEVVMPEWATLGEPIVMYYPSRRQVHPGLKQLTEMIRNRNLK</sequence>
<dbReference type="PANTHER" id="PTHR30537:SF1">
    <property type="entry name" value="HTH-TYPE TRANSCRIPTIONAL REGULATOR PGRR"/>
    <property type="match status" value="1"/>
</dbReference>
<keyword evidence="2" id="KW-0805">Transcription regulation</keyword>
<dbReference type="PANTHER" id="PTHR30537">
    <property type="entry name" value="HTH-TYPE TRANSCRIPTIONAL REGULATOR"/>
    <property type="match status" value="1"/>
</dbReference>
<keyword evidence="4" id="KW-0804">Transcription</keyword>
<dbReference type="AlphaFoldDB" id="A0A443ICP8"/>
<evidence type="ECO:0000259" key="5">
    <source>
        <dbReference type="PROSITE" id="PS50931"/>
    </source>
</evidence>
<dbReference type="SUPFAM" id="SSF46785">
    <property type="entry name" value="Winged helix' DNA-binding domain"/>
    <property type="match status" value="1"/>
</dbReference>
<dbReference type="Proteomes" id="UP000288794">
    <property type="component" value="Unassembled WGS sequence"/>
</dbReference>
<dbReference type="Gene3D" id="3.40.190.290">
    <property type="match status" value="1"/>
</dbReference>
<protein>
    <submittedName>
        <fullName evidence="6">LysR family transcriptional regulator</fullName>
    </submittedName>
</protein>
<evidence type="ECO:0000256" key="3">
    <source>
        <dbReference type="ARBA" id="ARBA00023125"/>
    </source>
</evidence>
<dbReference type="Pfam" id="PF00126">
    <property type="entry name" value="HTH_1"/>
    <property type="match status" value="1"/>
</dbReference>
<feature type="domain" description="HTH lysR-type" evidence="5">
    <location>
        <begin position="8"/>
        <end position="64"/>
    </location>
</feature>
<dbReference type="EMBL" id="JMEE01000034">
    <property type="protein sequence ID" value="RWR01686.1"/>
    <property type="molecule type" value="Genomic_DNA"/>
</dbReference>
<organism evidence="6 7">
    <name type="scientific">[Pantoea] beijingensis</name>
    <dbReference type="NCBI Taxonomy" id="1324864"/>
    <lineage>
        <taxon>Bacteria</taxon>
        <taxon>Pseudomonadati</taxon>
        <taxon>Pseudomonadota</taxon>
        <taxon>Gammaproteobacteria</taxon>
        <taxon>Enterobacterales</taxon>
        <taxon>Erwiniaceae</taxon>
        <taxon>Erwinia</taxon>
    </lineage>
</organism>
<dbReference type="GO" id="GO:0006351">
    <property type="term" value="P:DNA-templated transcription"/>
    <property type="evidence" value="ECO:0007669"/>
    <property type="project" value="TreeGrafter"/>
</dbReference>
<evidence type="ECO:0000313" key="6">
    <source>
        <dbReference type="EMBL" id="RWR01686.1"/>
    </source>
</evidence>
<gene>
    <name evidence="6" type="ORF">ED28_11700</name>
</gene>
<dbReference type="CDD" id="cd08474">
    <property type="entry name" value="PBP2_CrgA_like_5"/>
    <property type="match status" value="1"/>
</dbReference>